<dbReference type="EMBL" id="ML978189">
    <property type="protein sequence ID" value="KAF2030494.1"/>
    <property type="molecule type" value="Genomic_DNA"/>
</dbReference>
<evidence type="ECO:0000313" key="1">
    <source>
        <dbReference type="EMBL" id="KAF2030494.1"/>
    </source>
</evidence>
<dbReference type="Proteomes" id="UP000799777">
    <property type="component" value="Unassembled WGS sequence"/>
</dbReference>
<dbReference type="InterPro" id="IPR038883">
    <property type="entry name" value="AN11006-like"/>
</dbReference>
<dbReference type="PANTHER" id="PTHR42085">
    <property type="entry name" value="F-BOX DOMAIN-CONTAINING PROTEIN"/>
    <property type="match status" value="1"/>
</dbReference>
<sequence length="293" mass="34038">MPFRFLDLPAELRNYIYKYLAIVGTVFYTPDWFEYEEGARFKEFRHFDKPSLQILQTCKQNYAEVEPLYLAGNMFALPSMFEFHEPLELGEPFVSDLKLPLVKHAHEDRILFSNMALTSVRNFSLAVCVRREIPITATHTDWSDRYQNCGGHFTDLLPQVRMREAHFLALRCQRTAWNRQTGSIKGFTSPPDRLEIDMTNSYCPFGCCRNCPDGFFLFLSDLKPKEITLVGLYENEITECRWQIETFVRLLSCLFGTVVEICRRLQPLFLVVSCALLQPSPQLSFPSPSLFLP</sequence>
<comment type="caution">
    <text evidence="1">The sequence shown here is derived from an EMBL/GenBank/DDBJ whole genome shotgun (WGS) entry which is preliminary data.</text>
</comment>
<dbReference type="OrthoDB" id="62952at2759"/>
<evidence type="ECO:0000313" key="2">
    <source>
        <dbReference type="Proteomes" id="UP000799777"/>
    </source>
</evidence>
<organism evidence="1 2">
    <name type="scientific">Setomelanomma holmii</name>
    <dbReference type="NCBI Taxonomy" id="210430"/>
    <lineage>
        <taxon>Eukaryota</taxon>
        <taxon>Fungi</taxon>
        <taxon>Dikarya</taxon>
        <taxon>Ascomycota</taxon>
        <taxon>Pezizomycotina</taxon>
        <taxon>Dothideomycetes</taxon>
        <taxon>Pleosporomycetidae</taxon>
        <taxon>Pleosporales</taxon>
        <taxon>Pleosporineae</taxon>
        <taxon>Phaeosphaeriaceae</taxon>
        <taxon>Setomelanomma</taxon>
    </lineage>
</organism>
<name>A0A9P4LP41_9PLEO</name>
<dbReference type="AlphaFoldDB" id="A0A9P4LP41"/>
<gene>
    <name evidence="1" type="ORF">EK21DRAFT_65248</name>
</gene>
<accession>A0A9P4LP41</accession>
<reference evidence="1" key="1">
    <citation type="journal article" date="2020" name="Stud. Mycol.">
        <title>101 Dothideomycetes genomes: a test case for predicting lifestyles and emergence of pathogens.</title>
        <authorList>
            <person name="Haridas S."/>
            <person name="Albert R."/>
            <person name="Binder M."/>
            <person name="Bloem J."/>
            <person name="Labutti K."/>
            <person name="Salamov A."/>
            <person name="Andreopoulos B."/>
            <person name="Baker S."/>
            <person name="Barry K."/>
            <person name="Bills G."/>
            <person name="Bluhm B."/>
            <person name="Cannon C."/>
            <person name="Castanera R."/>
            <person name="Culley D."/>
            <person name="Daum C."/>
            <person name="Ezra D."/>
            <person name="Gonzalez J."/>
            <person name="Henrissat B."/>
            <person name="Kuo A."/>
            <person name="Liang C."/>
            <person name="Lipzen A."/>
            <person name="Lutzoni F."/>
            <person name="Magnuson J."/>
            <person name="Mondo S."/>
            <person name="Nolan M."/>
            <person name="Ohm R."/>
            <person name="Pangilinan J."/>
            <person name="Park H.-J."/>
            <person name="Ramirez L."/>
            <person name="Alfaro M."/>
            <person name="Sun H."/>
            <person name="Tritt A."/>
            <person name="Yoshinaga Y."/>
            <person name="Zwiers L.-H."/>
            <person name="Turgeon B."/>
            <person name="Goodwin S."/>
            <person name="Spatafora J."/>
            <person name="Crous P."/>
            <person name="Grigoriev I."/>
        </authorList>
    </citation>
    <scope>NUCLEOTIDE SEQUENCE</scope>
    <source>
        <strain evidence="1">CBS 110217</strain>
    </source>
</reference>
<dbReference type="PANTHER" id="PTHR42085:SF1">
    <property type="entry name" value="F-BOX DOMAIN-CONTAINING PROTEIN"/>
    <property type="match status" value="1"/>
</dbReference>
<protein>
    <submittedName>
        <fullName evidence="1">Uncharacterized protein</fullName>
    </submittedName>
</protein>
<proteinExistence type="predicted"/>
<keyword evidence="2" id="KW-1185">Reference proteome</keyword>